<feature type="domain" description="Glycosyl hydrolase family 36 N-terminal" evidence="7">
    <location>
        <begin position="29"/>
        <end position="285"/>
    </location>
</feature>
<dbReference type="AlphaFoldDB" id="A0A0M6WB93"/>
<dbReference type="InterPro" id="IPR027417">
    <property type="entry name" value="P-loop_NTPase"/>
</dbReference>
<feature type="domain" description="Phosphoribulokinase/uridine kinase" evidence="5">
    <location>
        <begin position="743"/>
        <end position="896"/>
    </location>
</feature>
<dbReference type="Pfam" id="PF16874">
    <property type="entry name" value="Glyco_hydro_36C"/>
    <property type="match status" value="1"/>
</dbReference>
<protein>
    <recommendedName>
        <fullName evidence="2">alpha-galactosidase</fullName>
        <ecNumber evidence="2">3.2.1.22</ecNumber>
    </recommendedName>
</protein>
<dbReference type="EC" id="3.2.1.22" evidence="2"/>
<dbReference type="InterPro" id="IPR031704">
    <property type="entry name" value="Glyco_hydro_36_N"/>
</dbReference>
<dbReference type="InterPro" id="IPR002252">
    <property type="entry name" value="Glyco_hydro_36"/>
</dbReference>
<evidence type="ECO:0000259" key="6">
    <source>
        <dbReference type="Pfam" id="PF16874"/>
    </source>
</evidence>
<dbReference type="SUPFAM" id="SSF51445">
    <property type="entry name" value="(Trans)glycosidases"/>
    <property type="match status" value="1"/>
</dbReference>
<dbReference type="RefSeq" id="WP_055066819.1">
    <property type="nucleotide sequence ID" value="NZ_CP173697.1"/>
</dbReference>
<gene>
    <name evidence="8" type="ORF">M72_20231</name>
</gene>
<evidence type="ECO:0000256" key="1">
    <source>
        <dbReference type="ARBA" id="ARBA00001255"/>
    </source>
</evidence>
<dbReference type="SUPFAM" id="SSF52540">
    <property type="entry name" value="P-loop containing nucleoside triphosphate hydrolases"/>
    <property type="match status" value="1"/>
</dbReference>
<dbReference type="EMBL" id="CVRR01000004">
    <property type="protein sequence ID" value="CRL32373.1"/>
    <property type="molecule type" value="Genomic_DNA"/>
</dbReference>
<accession>A0A0M6WB93</accession>
<dbReference type="InterPro" id="IPR017853">
    <property type="entry name" value="GH"/>
</dbReference>
<dbReference type="PRINTS" id="PR00743">
    <property type="entry name" value="GLHYDRLASE36"/>
</dbReference>
<evidence type="ECO:0000256" key="2">
    <source>
        <dbReference type="ARBA" id="ARBA00012755"/>
    </source>
</evidence>
<dbReference type="Gene3D" id="3.40.50.300">
    <property type="entry name" value="P-loop containing nucleotide triphosphate hydrolases"/>
    <property type="match status" value="1"/>
</dbReference>
<dbReference type="InterPro" id="IPR013780">
    <property type="entry name" value="Glyco_hydro_b"/>
</dbReference>
<dbReference type="InterPro" id="IPR013785">
    <property type="entry name" value="Aldolase_TIM"/>
</dbReference>
<dbReference type="FunFam" id="3.20.20.70:FF:000118">
    <property type="entry name" value="Alpha-galactosidase"/>
    <property type="match status" value="1"/>
</dbReference>
<dbReference type="GO" id="GO:0016301">
    <property type="term" value="F:kinase activity"/>
    <property type="evidence" value="ECO:0007669"/>
    <property type="project" value="InterPro"/>
</dbReference>
<dbReference type="Pfam" id="PF02065">
    <property type="entry name" value="Melibiase"/>
    <property type="match status" value="1"/>
</dbReference>
<dbReference type="Proteomes" id="UP000049979">
    <property type="component" value="Unassembled WGS sequence"/>
</dbReference>
<dbReference type="PANTHER" id="PTHR43053">
    <property type="entry name" value="GLYCOSIDASE FAMILY 31"/>
    <property type="match status" value="1"/>
</dbReference>
<dbReference type="InterPro" id="IPR006083">
    <property type="entry name" value="PRK/URK"/>
</dbReference>
<dbReference type="Pfam" id="PF00485">
    <property type="entry name" value="PRK"/>
    <property type="match status" value="1"/>
</dbReference>
<dbReference type="OrthoDB" id="9758822at2"/>
<evidence type="ECO:0000256" key="3">
    <source>
        <dbReference type="ARBA" id="ARBA00022801"/>
    </source>
</evidence>
<evidence type="ECO:0000256" key="4">
    <source>
        <dbReference type="ARBA" id="ARBA00023295"/>
    </source>
</evidence>
<dbReference type="InterPro" id="IPR000111">
    <property type="entry name" value="Glyco_hydro_27/36_CS"/>
</dbReference>
<evidence type="ECO:0000313" key="8">
    <source>
        <dbReference type="EMBL" id="CRL32373.1"/>
    </source>
</evidence>
<evidence type="ECO:0000313" key="9">
    <source>
        <dbReference type="Proteomes" id="UP000049979"/>
    </source>
</evidence>
<dbReference type="InterPro" id="IPR038417">
    <property type="entry name" value="Alpga-gal_N_sf"/>
</dbReference>
<dbReference type="Gene3D" id="2.70.98.60">
    <property type="entry name" value="alpha-galactosidase from lactobacil brevis"/>
    <property type="match status" value="1"/>
</dbReference>
<keyword evidence="4 8" id="KW-0326">Glycosidase</keyword>
<dbReference type="PROSITE" id="PS00512">
    <property type="entry name" value="ALPHA_GALACTOSIDASE"/>
    <property type="match status" value="1"/>
</dbReference>
<comment type="catalytic activity">
    <reaction evidence="1">
        <text>Hydrolysis of terminal, non-reducing alpha-D-galactose residues in alpha-D-galactosides, including galactose oligosaccharides, galactomannans and galactolipids.</text>
        <dbReference type="EC" id="3.2.1.22"/>
    </reaction>
</comment>
<dbReference type="GO" id="GO:0004557">
    <property type="term" value="F:alpha-galactosidase activity"/>
    <property type="evidence" value="ECO:0007669"/>
    <property type="project" value="UniProtKB-EC"/>
</dbReference>
<dbReference type="InterPro" id="IPR031705">
    <property type="entry name" value="Glyco_hydro_36_C"/>
</dbReference>
<evidence type="ECO:0000259" key="5">
    <source>
        <dbReference type="Pfam" id="PF00485"/>
    </source>
</evidence>
<dbReference type="Pfam" id="PF16875">
    <property type="entry name" value="Glyco_hydro_36N"/>
    <property type="match status" value="1"/>
</dbReference>
<dbReference type="STRING" id="301302.ERS852420_00269"/>
<proteinExistence type="predicted"/>
<dbReference type="CDD" id="cd14791">
    <property type="entry name" value="GH36"/>
    <property type="match status" value="1"/>
</dbReference>
<organism evidence="8 9">
    <name type="scientific">Roseburia faecis</name>
    <dbReference type="NCBI Taxonomy" id="301302"/>
    <lineage>
        <taxon>Bacteria</taxon>
        <taxon>Bacillati</taxon>
        <taxon>Bacillota</taxon>
        <taxon>Clostridia</taxon>
        <taxon>Lachnospirales</taxon>
        <taxon>Lachnospiraceae</taxon>
        <taxon>Roseburia</taxon>
    </lineage>
</organism>
<dbReference type="GO" id="GO:0016052">
    <property type="term" value="P:carbohydrate catabolic process"/>
    <property type="evidence" value="ECO:0007669"/>
    <property type="project" value="InterPro"/>
</dbReference>
<evidence type="ECO:0000259" key="7">
    <source>
        <dbReference type="Pfam" id="PF16875"/>
    </source>
</evidence>
<dbReference type="Gene3D" id="2.60.40.1180">
    <property type="entry name" value="Golgi alpha-mannosidase II"/>
    <property type="match status" value="1"/>
</dbReference>
<dbReference type="Gene3D" id="3.20.20.70">
    <property type="entry name" value="Aldolase class I"/>
    <property type="match status" value="1"/>
</dbReference>
<name>A0A0M6WB93_9FIRM</name>
<reference evidence="9" key="1">
    <citation type="submission" date="2015-05" db="EMBL/GenBank/DDBJ databases">
        <authorList>
            <consortium name="Pathogen Informatics"/>
        </authorList>
    </citation>
    <scope>NUCLEOTIDE SEQUENCE [LARGE SCALE GENOMIC DNA]</scope>
    <source>
        <strain evidence="9">M72</strain>
    </source>
</reference>
<keyword evidence="9" id="KW-1185">Reference proteome</keyword>
<dbReference type="PANTHER" id="PTHR43053:SF3">
    <property type="entry name" value="ALPHA-GALACTOSIDASE C-RELATED"/>
    <property type="match status" value="1"/>
</dbReference>
<dbReference type="InterPro" id="IPR050985">
    <property type="entry name" value="Alpha-glycosidase_related"/>
</dbReference>
<dbReference type="GO" id="GO:0005524">
    <property type="term" value="F:ATP binding"/>
    <property type="evidence" value="ECO:0007669"/>
    <property type="project" value="InterPro"/>
</dbReference>
<keyword evidence="3 8" id="KW-0378">Hydrolase</keyword>
<feature type="domain" description="Glycosyl hydrolase family 36 C-terminal" evidence="6">
    <location>
        <begin position="641"/>
        <end position="716"/>
    </location>
</feature>
<sequence>MAIIYNPNKKIFTLHTAHTTYQMQVDPLGYLLHLYYGEKTNSSMDYVLTYADRGFSGNPYAAGMDRTYSLDALPQEYPSLGTGDYRNIALNIKNEKGVESADLLFKSYEIRSGKYQLQGLPAVWADENEAQTLEIVLADENAQVEVHLLYGVLEETDIITRSVRIKNMGTGQITIEKAAAACLDFVQGEFDVLRFYGKHAMERNLERTPLGHGTIAFGSRRGTSSHQYNPAVILAEKGTTETAGSCYGMLFVYSGNFSCEAEKDQFNQTRLLLGLNEELFSYPLAAGETFTVPEVILSYSADGLSALSQQYHNCIRNHVCRSKYVHMQRPVLINSWEAAYFDFTGDTIVDLAKEAASLGIDMVVMDDGWFGKRNDDNSSLGDWQVNEKKLGGSLADLITRVHEQGVKFGIWIEPEMVNEDSDLYRAHPDWAIRIPGKKPVRSRNQLLLDFSRKEVRDCVFDQICAVLDQGKIDYVKWDMNRSMADVYAGNLSYDYVLGVYDFLERLTNRYPDLLLEGCSGGGGRFDAGMLYYSPQIWCSDNTDAINRTRIQYGTSFFYPVSAVGAHVSAVPNHQTGRLTSLHTRGVTAMAGTFGYELNPALLSDEEKQQIREQIKTYKKYETLINEGTYWRLSDPFTDEIAAWMSVSEQQDHALVSVVRLMAEANQATVYVRLRGLKPDAVYLEEQSGRQYSGAALMHAGIPLPPFTGEYEAYQFSLTELKEAGTLYEKVQKWCDRNAKNRVVISLYGGSGSGKTTLATALQQYFLNDGTGCYLLSGDDYPHRIPKRNDEERMRVYKETGEDGLRGYLGTKKEIDFDRINEVLAAFHEGKDTITLRHMGREDGEISSEETDFSGISVLLLEWTHGGSDDLHGVDLPVFLESSPEETRERRIRRNRDENAASPFICRVVELEQEKLEVQRKNAGLIVGKDGRVYEP</sequence>